<dbReference type="GO" id="GO:0009103">
    <property type="term" value="P:lipopolysaccharide biosynthetic process"/>
    <property type="evidence" value="ECO:0007669"/>
    <property type="project" value="TreeGrafter"/>
</dbReference>
<comment type="cofactor">
    <cofactor evidence="7">
        <name>Mg(2+)</name>
        <dbReference type="ChEBI" id="CHEBI:18420"/>
    </cofactor>
</comment>
<proteinExistence type="predicted"/>
<dbReference type="InterPro" id="IPR000715">
    <property type="entry name" value="Glycosyl_transferase_4"/>
</dbReference>
<keyword evidence="5 8" id="KW-1133">Transmembrane helix</keyword>
<feature type="transmembrane region" description="Helical" evidence="8">
    <location>
        <begin position="288"/>
        <end position="312"/>
    </location>
</feature>
<keyword evidence="7" id="KW-0460">Magnesium</keyword>
<evidence type="ECO:0000313" key="10">
    <source>
        <dbReference type="Proteomes" id="UP000199514"/>
    </source>
</evidence>
<dbReference type="Pfam" id="PF00953">
    <property type="entry name" value="Glycos_transf_4"/>
    <property type="match status" value="1"/>
</dbReference>
<comment type="subcellular location">
    <subcellularLocation>
        <location evidence="1">Cell membrane</location>
        <topology evidence="1">Multi-pass membrane protein</topology>
    </subcellularLocation>
</comment>
<keyword evidence="10" id="KW-1185">Reference proteome</keyword>
<evidence type="ECO:0000256" key="1">
    <source>
        <dbReference type="ARBA" id="ARBA00004651"/>
    </source>
</evidence>
<organism evidence="9 10">
    <name type="scientific">Flexibacter flexilis DSM 6793</name>
    <dbReference type="NCBI Taxonomy" id="927664"/>
    <lineage>
        <taxon>Bacteria</taxon>
        <taxon>Pseudomonadati</taxon>
        <taxon>Bacteroidota</taxon>
        <taxon>Cytophagia</taxon>
        <taxon>Cytophagales</taxon>
        <taxon>Flexibacteraceae</taxon>
        <taxon>Flexibacter</taxon>
    </lineage>
</organism>
<keyword evidence="3 9" id="KW-0808">Transferase</keyword>
<name>A0A1I1JU65_9BACT</name>
<gene>
    <name evidence="9" type="ORF">SAMN05421780_10694</name>
</gene>
<keyword evidence="2" id="KW-1003">Cell membrane</keyword>
<keyword evidence="6 8" id="KW-0472">Membrane</keyword>
<dbReference type="CDD" id="cd06853">
    <property type="entry name" value="GT_WecA_like"/>
    <property type="match status" value="1"/>
</dbReference>
<keyword evidence="4 8" id="KW-0812">Transmembrane</keyword>
<feature type="transmembrane region" description="Helical" evidence="8">
    <location>
        <begin position="6"/>
        <end position="26"/>
    </location>
</feature>
<evidence type="ECO:0000256" key="5">
    <source>
        <dbReference type="ARBA" id="ARBA00022989"/>
    </source>
</evidence>
<dbReference type="EMBL" id="FOLE01000006">
    <property type="protein sequence ID" value="SFC51781.1"/>
    <property type="molecule type" value="Genomic_DNA"/>
</dbReference>
<feature type="transmembrane region" description="Helical" evidence="8">
    <location>
        <begin position="102"/>
        <end position="123"/>
    </location>
</feature>
<dbReference type="GO" id="GO:0044038">
    <property type="term" value="P:cell wall macromolecule biosynthetic process"/>
    <property type="evidence" value="ECO:0007669"/>
    <property type="project" value="TreeGrafter"/>
</dbReference>
<evidence type="ECO:0000256" key="4">
    <source>
        <dbReference type="ARBA" id="ARBA00022692"/>
    </source>
</evidence>
<feature type="transmembrane region" description="Helical" evidence="8">
    <location>
        <begin position="184"/>
        <end position="203"/>
    </location>
</feature>
<accession>A0A1I1JU65</accession>
<sequence>MILEIDIILSFLWAFMISVFGIPSIVRVAHVKNLLDEPNFRTVHASLTPRLGGLAIFAGFMSAITIFGDVSDSIQRVLAGCIVLFFIGLKDDIVSISVFKKFFVQILATGIIMFIGDVRITSFQGFMGIYELEAGISYGITFLVVVGITNAINLIDGLDGLAGTIITIISVVFGYYFYKSDSVNFHPYAKLAVCLVGGIIGFLRYNMHKAIIFMGDTGSLVCGFLVAVLSIQFIEMHSVESSPSVAVATLVVPVFDTARVFAIRILSGRSPFSPDKNHIHHILMRMGLTQLQTVITLGFVNVISVLVTVYFASVGDNILLMMLVLFFVLSSVTLEMIDRKHRVAQPIQQPQE</sequence>
<dbReference type="PANTHER" id="PTHR22926:SF3">
    <property type="entry name" value="UNDECAPRENYL-PHOSPHATE ALPHA-N-ACETYLGLUCOSAMINYL 1-PHOSPHATE TRANSFERASE"/>
    <property type="match status" value="1"/>
</dbReference>
<keyword evidence="7" id="KW-0479">Metal-binding</keyword>
<feature type="transmembrane region" description="Helical" evidence="8">
    <location>
        <begin position="47"/>
        <end position="67"/>
    </location>
</feature>
<dbReference type="RefSeq" id="WP_245756716.1">
    <property type="nucleotide sequence ID" value="NZ_FOLE01000006.1"/>
</dbReference>
<feature type="binding site" evidence="7">
    <location>
        <position position="216"/>
    </location>
    <ligand>
        <name>Mg(2+)</name>
        <dbReference type="ChEBI" id="CHEBI:18420"/>
    </ligand>
</feature>
<dbReference type="AlphaFoldDB" id="A0A1I1JU65"/>
<dbReference type="PROSITE" id="PS01348">
    <property type="entry name" value="MRAY_2"/>
    <property type="match status" value="1"/>
</dbReference>
<evidence type="ECO:0000256" key="2">
    <source>
        <dbReference type="ARBA" id="ARBA00022475"/>
    </source>
</evidence>
<feature type="transmembrane region" description="Helical" evidence="8">
    <location>
        <begin position="246"/>
        <end position="267"/>
    </location>
</feature>
<evidence type="ECO:0000256" key="7">
    <source>
        <dbReference type="PIRSR" id="PIRSR600715-1"/>
    </source>
</evidence>
<feature type="transmembrane region" description="Helical" evidence="8">
    <location>
        <begin position="135"/>
        <end position="154"/>
    </location>
</feature>
<evidence type="ECO:0000256" key="8">
    <source>
        <dbReference type="SAM" id="Phobius"/>
    </source>
</evidence>
<evidence type="ECO:0000313" key="9">
    <source>
        <dbReference type="EMBL" id="SFC51781.1"/>
    </source>
</evidence>
<evidence type="ECO:0000256" key="3">
    <source>
        <dbReference type="ARBA" id="ARBA00022679"/>
    </source>
</evidence>
<protein>
    <submittedName>
        <fullName evidence="9">UDP-N-acetylmuramyl pentapeptide phosphotransferase/UDP-N-acetylglucosamine-1-phosphate transferase</fullName>
    </submittedName>
</protein>
<feature type="transmembrane region" description="Helical" evidence="8">
    <location>
        <begin position="161"/>
        <end position="178"/>
    </location>
</feature>
<dbReference type="GO" id="GO:0046872">
    <property type="term" value="F:metal ion binding"/>
    <property type="evidence" value="ECO:0007669"/>
    <property type="project" value="UniProtKB-KW"/>
</dbReference>
<feature type="transmembrane region" description="Helical" evidence="8">
    <location>
        <begin position="318"/>
        <end position="337"/>
    </location>
</feature>
<dbReference type="GO" id="GO:0071555">
    <property type="term" value="P:cell wall organization"/>
    <property type="evidence" value="ECO:0007669"/>
    <property type="project" value="TreeGrafter"/>
</dbReference>
<dbReference type="InterPro" id="IPR018480">
    <property type="entry name" value="PNAcMuramoyl-5peptid_Trfase_CS"/>
</dbReference>
<feature type="binding site" evidence="7">
    <location>
        <position position="153"/>
    </location>
    <ligand>
        <name>Mg(2+)</name>
        <dbReference type="ChEBI" id="CHEBI:18420"/>
    </ligand>
</feature>
<dbReference type="GO" id="GO:0005886">
    <property type="term" value="C:plasma membrane"/>
    <property type="evidence" value="ECO:0007669"/>
    <property type="project" value="UniProtKB-SubCell"/>
</dbReference>
<reference evidence="9 10" key="1">
    <citation type="submission" date="2016-10" db="EMBL/GenBank/DDBJ databases">
        <authorList>
            <person name="de Groot N.N."/>
        </authorList>
    </citation>
    <scope>NUCLEOTIDE SEQUENCE [LARGE SCALE GENOMIC DNA]</scope>
    <source>
        <strain evidence="9 10">DSM 6793</strain>
    </source>
</reference>
<dbReference type="Proteomes" id="UP000199514">
    <property type="component" value="Unassembled WGS sequence"/>
</dbReference>
<feature type="transmembrane region" description="Helical" evidence="8">
    <location>
        <begin position="210"/>
        <end position="234"/>
    </location>
</feature>
<dbReference type="PANTHER" id="PTHR22926">
    <property type="entry name" value="PHOSPHO-N-ACETYLMURAMOYL-PENTAPEPTIDE-TRANSFERASE"/>
    <property type="match status" value="1"/>
</dbReference>
<dbReference type="GO" id="GO:0016780">
    <property type="term" value="F:phosphotransferase activity, for other substituted phosphate groups"/>
    <property type="evidence" value="ECO:0007669"/>
    <property type="project" value="InterPro"/>
</dbReference>
<evidence type="ECO:0000256" key="6">
    <source>
        <dbReference type="ARBA" id="ARBA00023136"/>
    </source>
</evidence>
<dbReference type="STRING" id="927664.SAMN05421780_10694"/>